<reference evidence="6" key="2">
    <citation type="submission" date="2020-09" db="EMBL/GenBank/DDBJ databases">
        <authorList>
            <person name="Sun Q."/>
            <person name="Zhou Y."/>
        </authorList>
    </citation>
    <scope>NUCLEOTIDE SEQUENCE</scope>
    <source>
        <strain evidence="6">CGMCC 1.15758</strain>
    </source>
</reference>
<dbReference type="Proteomes" id="UP000636949">
    <property type="component" value="Unassembled WGS sequence"/>
</dbReference>
<dbReference type="AlphaFoldDB" id="A0A8J2Z729"/>
<protein>
    <submittedName>
        <fullName evidence="6">Uncharacterized protein</fullName>
    </submittedName>
</protein>
<organism evidence="6 7">
    <name type="scientific">Cysteiniphilum litorale</name>
    <dbReference type="NCBI Taxonomy" id="2056700"/>
    <lineage>
        <taxon>Bacteria</taxon>
        <taxon>Pseudomonadati</taxon>
        <taxon>Pseudomonadota</taxon>
        <taxon>Gammaproteobacteria</taxon>
        <taxon>Thiotrichales</taxon>
        <taxon>Fastidiosibacteraceae</taxon>
        <taxon>Cysteiniphilum</taxon>
    </lineage>
</organism>
<dbReference type="InterPro" id="IPR008874">
    <property type="entry name" value="TraT_complement-R"/>
</dbReference>
<keyword evidence="5" id="KW-0449">Lipoprotein</keyword>
<keyword evidence="2" id="KW-0732">Signal</keyword>
<reference evidence="6" key="1">
    <citation type="journal article" date="2014" name="Int. J. Syst. Evol. Microbiol.">
        <title>Complete genome sequence of Corynebacterium casei LMG S-19264T (=DSM 44701T), isolated from a smear-ripened cheese.</title>
        <authorList>
            <consortium name="US DOE Joint Genome Institute (JGI-PGF)"/>
            <person name="Walter F."/>
            <person name="Albersmeier A."/>
            <person name="Kalinowski J."/>
            <person name="Ruckert C."/>
        </authorList>
    </citation>
    <scope>NUCLEOTIDE SEQUENCE</scope>
    <source>
        <strain evidence="6">CGMCC 1.15758</strain>
    </source>
</reference>
<keyword evidence="4" id="KW-0564">Palmitate</keyword>
<dbReference type="RefSeq" id="WP_117004134.1">
    <property type="nucleotide sequence ID" value="NZ_BMJS01000059.1"/>
</dbReference>
<dbReference type="Pfam" id="PF05818">
    <property type="entry name" value="TraT"/>
    <property type="match status" value="1"/>
</dbReference>
<accession>A0A8J2Z729</accession>
<comment type="subcellular location">
    <subcellularLocation>
        <location evidence="1">Cell outer membrane</location>
        <topology evidence="1">Lipid-anchor</topology>
    </subcellularLocation>
</comment>
<evidence type="ECO:0000256" key="3">
    <source>
        <dbReference type="ARBA" id="ARBA00023136"/>
    </source>
</evidence>
<evidence type="ECO:0000313" key="7">
    <source>
        <dbReference type="Proteomes" id="UP000636949"/>
    </source>
</evidence>
<evidence type="ECO:0000256" key="1">
    <source>
        <dbReference type="ARBA" id="ARBA00004459"/>
    </source>
</evidence>
<dbReference type="EMBL" id="BMJS01000059">
    <property type="protein sequence ID" value="GGG07853.1"/>
    <property type="molecule type" value="Genomic_DNA"/>
</dbReference>
<gene>
    <name evidence="6" type="ORF">GCM10010995_26770</name>
</gene>
<evidence type="ECO:0000256" key="4">
    <source>
        <dbReference type="ARBA" id="ARBA00023139"/>
    </source>
</evidence>
<keyword evidence="3" id="KW-0472">Membrane</keyword>
<dbReference type="GO" id="GO:0009279">
    <property type="term" value="C:cell outer membrane"/>
    <property type="evidence" value="ECO:0007669"/>
    <property type="project" value="UniProtKB-SubCell"/>
</dbReference>
<evidence type="ECO:0000313" key="6">
    <source>
        <dbReference type="EMBL" id="GGG07853.1"/>
    </source>
</evidence>
<proteinExistence type="predicted"/>
<comment type="caution">
    <text evidence="6">The sequence shown here is derived from an EMBL/GenBank/DDBJ whole genome shotgun (WGS) entry which is preliminary data.</text>
</comment>
<evidence type="ECO:0000256" key="5">
    <source>
        <dbReference type="ARBA" id="ARBA00023288"/>
    </source>
</evidence>
<sequence length="91" mass="10219">MFSVENIYFSMISDIQVSVRAKDGQVTQTTQANLSQGNQTNVSQTLNQKSDWLRYRTRIVSVANQVNLKFEEAKPELQAQIAKQVSGILGE</sequence>
<keyword evidence="7" id="KW-1185">Reference proteome</keyword>
<evidence type="ECO:0000256" key="2">
    <source>
        <dbReference type="ARBA" id="ARBA00022729"/>
    </source>
</evidence>
<dbReference type="OrthoDB" id="9791439at2"/>
<name>A0A8J2Z729_9GAMM</name>